<feature type="region of interest" description="Disordered" evidence="17">
    <location>
        <begin position="1046"/>
        <end position="1075"/>
    </location>
</feature>
<keyword evidence="10" id="KW-0067">ATP-binding</keyword>
<keyword evidence="13" id="KW-0943">RNA-mediated gene silencing</keyword>
<dbReference type="Gene3D" id="3.30.160.380">
    <property type="entry name" value="Dicer dimerisation domain"/>
    <property type="match status" value="1"/>
</dbReference>
<comment type="cofactor">
    <cofactor evidence="1">
        <name>Mn(2+)</name>
        <dbReference type="ChEBI" id="CHEBI:29035"/>
    </cofactor>
</comment>
<dbReference type="GO" id="GO:0004525">
    <property type="term" value="F:ribonuclease III activity"/>
    <property type="evidence" value="ECO:0007669"/>
    <property type="project" value="InterPro"/>
</dbReference>
<keyword evidence="14" id="KW-0464">Manganese</keyword>
<dbReference type="GO" id="GO:0006309">
    <property type="term" value="P:apoptotic DNA fragmentation"/>
    <property type="evidence" value="ECO:0007669"/>
    <property type="project" value="TreeGrafter"/>
</dbReference>
<dbReference type="GO" id="GO:0030422">
    <property type="term" value="P:siRNA processing"/>
    <property type="evidence" value="ECO:0007669"/>
    <property type="project" value="InterPro"/>
</dbReference>
<dbReference type="Pfam" id="PF02170">
    <property type="entry name" value="PAZ"/>
    <property type="match status" value="1"/>
</dbReference>
<dbReference type="Pfam" id="PF20931">
    <property type="entry name" value="Dicer_platform"/>
    <property type="match status" value="1"/>
</dbReference>
<evidence type="ECO:0000313" key="24">
    <source>
        <dbReference type="EMBL" id="KAK0420733.1"/>
    </source>
</evidence>
<dbReference type="GO" id="GO:0004386">
    <property type="term" value="F:helicase activity"/>
    <property type="evidence" value="ECO:0007669"/>
    <property type="project" value="UniProtKB-KW"/>
</dbReference>
<evidence type="ECO:0000256" key="2">
    <source>
        <dbReference type="ARBA" id="ARBA00001946"/>
    </source>
</evidence>
<dbReference type="PROSITE" id="PS50821">
    <property type="entry name" value="PAZ"/>
    <property type="match status" value="1"/>
</dbReference>
<dbReference type="PANTHER" id="PTHR14950:SF37">
    <property type="entry name" value="ENDORIBONUCLEASE DICER"/>
    <property type="match status" value="1"/>
</dbReference>
<dbReference type="PROSITE" id="PS50137">
    <property type="entry name" value="DS_RBD"/>
    <property type="match status" value="1"/>
</dbReference>
<dbReference type="Gene3D" id="1.10.1520.10">
    <property type="entry name" value="Ribonuclease III domain"/>
    <property type="match status" value="2"/>
</dbReference>
<keyword evidence="11" id="KW-0460">Magnesium</keyword>
<evidence type="ECO:0000259" key="21">
    <source>
        <dbReference type="PROSITE" id="PS51192"/>
    </source>
</evidence>
<evidence type="ECO:0000256" key="12">
    <source>
        <dbReference type="ARBA" id="ARBA00022884"/>
    </source>
</evidence>
<dbReference type="InterPro" id="IPR044441">
    <property type="entry name" value="DICER_DSRM"/>
</dbReference>
<dbReference type="GO" id="GO:0004530">
    <property type="term" value="F:deoxyribonuclease I activity"/>
    <property type="evidence" value="ECO:0007669"/>
    <property type="project" value="TreeGrafter"/>
</dbReference>
<dbReference type="GO" id="GO:0005524">
    <property type="term" value="F:ATP binding"/>
    <property type="evidence" value="ECO:0007669"/>
    <property type="project" value="UniProtKB-KW"/>
</dbReference>
<dbReference type="Pfam" id="PF00271">
    <property type="entry name" value="Helicase_C"/>
    <property type="match status" value="1"/>
</dbReference>
<dbReference type="InterPro" id="IPR014720">
    <property type="entry name" value="dsRBD_dom"/>
</dbReference>
<dbReference type="PROSITE" id="PS51194">
    <property type="entry name" value="HELICASE_CTER"/>
    <property type="match status" value="1"/>
</dbReference>
<dbReference type="InterPro" id="IPR003100">
    <property type="entry name" value="PAZ_dom"/>
</dbReference>
<dbReference type="SMART" id="SM00358">
    <property type="entry name" value="DSRM"/>
    <property type="match status" value="1"/>
</dbReference>
<feature type="domain" description="RNase III" evidence="19">
    <location>
        <begin position="1466"/>
        <end position="1629"/>
    </location>
</feature>
<dbReference type="GO" id="GO:0003677">
    <property type="term" value="F:DNA binding"/>
    <property type="evidence" value="ECO:0007669"/>
    <property type="project" value="InterPro"/>
</dbReference>
<dbReference type="InterPro" id="IPR001650">
    <property type="entry name" value="Helicase_C-like"/>
</dbReference>
<dbReference type="InterPro" id="IPR006935">
    <property type="entry name" value="Helicase/UvrB_N"/>
</dbReference>
<evidence type="ECO:0008006" key="26">
    <source>
        <dbReference type="Google" id="ProtNLM"/>
    </source>
</evidence>
<evidence type="ECO:0000313" key="25">
    <source>
        <dbReference type="Proteomes" id="UP001175271"/>
    </source>
</evidence>
<dbReference type="GO" id="GO:0046872">
    <property type="term" value="F:metal ion binding"/>
    <property type="evidence" value="ECO:0007669"/>
    <property type="project" value="UniProtKB-KW"/>
</dbReference>
<sequence>MASKAQNADGNCFTPRDYQIELLEKAMKHNTVISLGTGSGKTFIAVLLIKEYSQLLLPAYSNGGHRAVFLVDKVSLVDQQARHIECHTELKVAQLHGGMNSVLWSRHEAFDALIEDKQVLVLTAQIFLELLDHAFFSFERTPVMVVDECHHVLGSRHPYRLIMQRYGTLGEGHCRPRVLGLTASLIINKTAPSNLEFVLTKIETIMQCRIEAAADLVSVSRYGARPKEYVVVCRDNAITEPFVRKVSEQLNELKDFALSCREFHPDVDFDPRKPVIEAVHRISSILQQMGPWCAWKICMLWKKQFTKLLSAKFSVLGKKQFTFLNEAVETICKVKQALEQEVKHIRKFDELKRFIPHKVERILEILIFYGSKIHDGLEVARKPISSLVFVDQRYVAYVMNMMMKSLCKWEPELFDHIRSDFIVGFSGSSFGDDSAGFHSRQEAILNKFRQNSLNLLFATSVLEEGVDVKHCNLVIRFDAPNDFRSYVQSRGRARKSGAHYFMLIEKKDETAFASQLRDFCEIERMLITRTTTADEVDVVADLDDVDSVVEPYVVASTGAKVAMSSAVALINRYCSKLPSDVFTRLVPTSTVEPVLVNGVTKFLATLSMPINSPFKEEIRLKTPMSTKKLALMAVALEACRQLHQKQELNDNLLPAGKDAVATTFLLGDDPDEYVPNVALKAGSAKRKQLYDKKLAQGLTDTMPNVGQPAYIYVFEMDLLKIANPGQRKIVNPLHNNRFFGFLSKRVLPEVPAFPIFPKQGKVLVTIRLAPDMVTMDENTLLLAQRFHEYIFQDVLSLANDSVAFIPSEAPMGTLIVPLIRRTEGEDMKYDLDLTHLSNIIEYKQIPYVPSEEERRSFTFNPELFKDAVVVPWYRNMDSPEFYSVTEIVHDETPSSQFPDDTYKNFVEYYMQRHNIKIFHESQPLLDVDCGSTRMNIVLPRVPIRNQTKEKKIDGTQRHIMVPELVNIHPIAASLWTLIVTLPTVLYRVNSLLLADELRQLICAEAFQKSTSSKREWDPLDYTTSYDEDVGLPVNKLTHLMKEVEAEKVRNKANSPEAETEDPPSQSEERNGDDNFDIGVWERDLAKDHEPVVNTVISSAETTESAVLTEEDECPDFVMNERKLNDDDMSEDDDDGAEFMLDYKHMFKKNREEQSENYLFTSPVNGSPTVDAYKSSDVDTASLTAEPGPAASTAHRFHLDFDDKIDVDYKTGVSPCVLLQALTLSHAGDGINLERLETVGDSFLKFAVTDYLYHKHPDQHEGKLSFARSKEVSNYNLYRLGKKKNIPSILVASKFDPQCSWLPPCYTPTSFFKAPNMEDTEETDKYMDAVLEGQEISPVEEKGNWHEGATREKNFMDGVETIEFTKNPKGTNVQYDINEELSPLPYNMLTQQYISDKAIADSVEALIGAHLLELGPTAALRFMRWFGLRVIVDEPVSDEPLLRFLDTPDNPNRSSQELCNYMERFQLSSVEETIGYTFRDKAYLLQAFTHASYSKNRVTGCYQRLEFLGDAVLDYTITRFLYQHKFCYSPGVLTDLRSALLNNTIFASLAVKYNLHKHFVAVCPGLHQMIETFVRHCQNQPASRMVNFNSEMYMVTEEEIDEGEEEEIEVPKALGDIFESLAGAVYLDSGRRLDVVWEVFYNIMHDTIVECCSNPPKSPIRELLELEPERVHFSRMAMIQETVKFRVTVEIEGKCQFSGVGRTYRIAKSTAAKRALRYLRCM</sequence>
<dbReference type="InterPro" id="IPR005034">
    <property type="entry name" value="Dicer_dimerisation"/>
</dbReference>
<evidence type="ECO:0000259" key="20">
    <source>
        <dbReference type="PROSITE" id="PS50821"/>
    </source>
</evidence>
<dbReference type="PANTHER" id="PTHR14950">
    <property type="entry name" value="DICER-RELATED"/>
    <property type="match status" value="1"/>
</dbReference>
<dbReference type="CDD" id="cd00593">
    <property type="entry name" value="RIBOc"/>
    <property type="match status" value="2"/>
</dbReference>
<dbReference type="InterPro" id="IPR048513">
    <property type="entry name" value="Dicer_PBD"/>
</dbReference>
<dbReference type="SUPFAM" id="SSF69065">
    <property type="entry name" value="RNase III domain-like"/>
    <property type="match status" value="2"/>
</dbReference>
<keyword evidence="7" id="KW-0255">Endonuclease</keyword>
<dbReference type="InterPro" id="IPR011907">
    <property type="entry name" value="RNase_III"/>
</dbReference>
<dbReference type="SMART" id="SM00487">
    <property type="entry name" value="DEXDc"/>
    <property type="match status" value="1"/>
</dbReference>
<dbReference type="SUPFAM" id="SSF54768">
    <property type="entry name" value="dsRNA-binding domain-like"/>
    <property type="match status" value="1"/>
</dbReference>
<evidence type="ECO:0000256" key="15">
    <source>
        <dbReference type="ARBA" id="ARBA00035116"/>
    </source>
</evidence>
<dbReference type="GO" id="GO:0070578">
    <property type="term" value="C:RISC-loading complex"/>
    <property type="evidence" value="ECO:0007669"/>
    <property type="project" value="TreeGrafter"/>
</dbReference>
<evidence type="ECO:0000256" key="11">
    <source>
        <dbReference type="ARBA" id="ARBA00022842"/>
    </source>
</evidence>
<dbReference type="Pfam" id="PF20932">
    <property type="entry name" value="Dicer_dsRBD"/>
    <property type="match status" value="1"/>
</dbReference>
<dbReference type="GO" id="GO:0031054">
    <property type="term" value="P:pre-miRNA processing"/>
    <property type="evidence" value="ECO:0007669"/>
    <property type="project" value="InterPro"/>
</dbReference>
<feature type="domain" description="Dicer dsRNA-binding fold" evidence="23">
    <location>
        <begin position="566"/>
        <end position="662"/>
    </location>
</feature>
<evidence type="ECO:0000256" key="16">
    <source>
        <dbReference type="PROSITE-ProRule" id="PRU00657"/>
    </source>
</evidence>
<comment type="caution">
    <text evidence="24">The sequence shown here is derived from an EMBL/GenBank/DDBJ whole genome shotgun (WGS) entry which is preliminary data.</text>
</comment>
<feature type="domain" description="DRBM" evidence="18">
    <location>
        <begin position="1654"/>
        <end position="1720"/>
    </location>
</feature>
<evidence type="ECO:0000256" key="8">
    <source>
        <dbReference type="ARBA" id="ARBA00022801"/>
    </source>
</evidence>
<name>A0AA39ICK6_9BILA</name>
<dbReference type="SUPFAM" id="SSF101690">
    <property type="entry name" value="PAZ domain"/>
    <property type="match status" value="1"/>
</dbReference>
<dbReference type="EMBL" id="JAUCMV010000002">
    <property type="protein sequence ID" value="KAK0420733.1"/>
    <property type="molecule type" value="Genomic_DNA"/>
</dbReference>
<dbReference type="InterPro" id="IPR036389">
    <property type="entry name" value="RNase_III_sf"/>
</dbReference>
<dbReference type="GO" id="GO:0005634">
    <property type="term" value="C:nucleus"/>
    <property type="evidence" value="ECO:0007669"/>
    <property type="project" value="TreeGrafter"/>
</dbReference>
<feature type="domain" description="Helicase ATP-binding" evidence="21">
    <location>
        <begin position="22"/>
        <end position="203"/>
    </location>
</feature>
<evidence type="ECO:0000259" key="18">
    <source>
        <dbReference type="PROSITE" id="PS50137"/>
    </source>
</evidence>
<keyword evidence="9" id="KW-0347">Helicase</keyword>
<dbReference type="Proteomes" id="UP001175271">
    <property type="component" value="Unassembled WGS sequence"/>
</dbReference>
<comment type="similarity">
    <text evidence="15 16">Belongs to the helicase family. Dicer subfamily.</text>
</comment>
<dbReference type="Gene3D" id="3.40.50.300">
    <property type="entry name" value="P-loop containing nucleotide triphosphate hydrolases"/>
    <property type="match status" value="2"/>
</dbReference>
<dbReference type="HAMAP" id="MF_00104">
    <property type="entry name" value="RNase_III"/>
    <property type="match status" value="1"/>
</dbReference>
<gene>
    <name evidence="24" type="ORF">QR680_014851</name>
</gene>
<dbReference type="GO" id="GO:0005737">
    <property type="term" value="C:cytoplasm"/>
    <property type="evidence" value="ECO:0007669"/>
    <property type="project" value="TreeGrafter"/>
</dbReference>
<dbReference type="SMART" id="SM00490">
    <property type="entry name" value="HELICc"/>
    <property type="match status" value="1"/>
</dbReference>
<dbReference type="GO" id="GO:0003723">
    <property type="term" value="F:RNA binding"/>
    <property type="evidence" value="ECO:0007669"/>
    <property type="project" value="UniProtKB-UniRule"/>
</dbReference>
<protein>
    <recommendedName>
        <fullName evidence="26">Dicer-2</fullName>
    </recommendedName>
</protein>
<dbReference type="InterPro" id="IPR000999">
    <property type="entry name" value="RNase_III_dom"/>
</dbReference>
<keyword evidence="4" id="KW-0479">Metal-binding</keyword>
<dbReference type="Pfam" id="PF00636">
    <property type="entry name" value="Ribonuclease_3"/>
    <property type="match status" value="2"/>
</dbReference>
<dbReference type="CDD" id="cd18034">
    <property type="entry name" value="DEXHc_dicer"/>
    <property type="match status" value="1"/>
</dbReference>
<dbReference type="InterPro" id="IPR036085">
    <property type="entry name" value="PAZ_dom_sf"/>
</dbReference>
<dbReference type="SMART" id="SM00949">
    <property type="entry name" value="PAZ"/>
    <property type="match status" value="1"/>
</dbReference>
<dbReference type="InterPro" id="IPR014001">
    <property type="entry name" value="Helicase_ATP-bd"/>
</dbReference>
<evidence type="ECO:0000256" key="4">
    <source>
        <dbReference type="ARBA" id="ARBA00022723"/>
    </source>
</evidence>
<keyword evidence="3" id="KW-0540">Nuclease</keyword>
<dbReference type="SUPFAM" id="SSF52540">
    <property type="entry name" value="P-loop containing nucleoside triphosphate hydrolases"/>
    <property type="match status" value="1"/>
</dbReference>
<keyword evidence="8" id="KW-0378">Hydrolase</keyword>
<dbReference type="CDD" id="cd15903">
    <property type="entry name" value="Dicer_PBD"/>
    <property type="match status" value="1"/>
</dbReference>
<evidence type="ECO:0000256" key="13">
    <source>
        <dbReference type="ARBA" id="ARBA00023158"/>
    </source>
</evidence>
<dbReference type="FunFam" id="3.40.50.300:FF:000628">
    <property type="entry name" value="Endoribonuclease Dicer"/>
    <property type="match status" value="1"/>
</dbReference>
<evidence type="ECO:0000256" key="10">
    <source>
        <dbReference type="ARBA" id="ARBA00022840"/>
    </source>
</evidence>
<dbReference type="PROSITE" id="PS50142">
    <property type="entry name" value="RNASE_3_2"/>
    <property type="match status" value="2"/>
</dbReference>
<organism evidence="24 25">
    <name type="scientific">Steinernema hermaphroditum</name>
    <dbReference type="NCBI Taxonomy" id="289476"/>
    <lineage>
        <taxon>Eukaryota</taxon>
        <taxon>Metazoa</taxon>
        <taxon>Ecdysozoa</taxon>
        <taxon>Nematoda</taxon>
        <taxon>Chromadorea</taxon>
        <taxon>Rhabditida</taxon>
        <taxon>Tylenchina</taxon>
        <taxon>Panagrolaimomorpha</taxon>
        <taxon>Strongyloidoidea</taxon>
        <taxon>Steinernematidae</taxon>
        <taxon>Steinernema</taxon>
    </lineage>
</organism>
<proteinExistence type="inferred from homology"/>
<evidence type="ECO:0000256" key="3">
    <source>
        <dbReference type="ARBA" id="ARBA00022722"/>
    </source>
</evidence>
<evidence type="ECO:0000256" key="7">
    <source>
        <dbReference type="ARBA" id="ARBA00022759"/>
    </source>
</evidence>
<feature type="domain" description="Helicase C-terminal" evidence="22">
    <location>
        <begin position="372"/>
        <end position="546"/>
    </location>
</feature>
<keyword evidence="25" id="KW-1185">Reference proteome</keyword>
<dbReference type="Gene3D" id="2.170.260.10">
    <property type="entry name" value="paz domain"/>
    <property type="match status" value="1"/>
</dbReference>
<dbReference type="InterPro" id="IPR048512">
    <property type="entry name" value="Dicer_platform"/>
</dbReference>
<feature type="domain" description="PAZ" evidence="20">
    <location>
        <begin position="834"/>
        <end position="969"/>
    </location>
</feature>
<dbReference type="GO" id="GO:0006364">
    <property type="term" value="P:rRNA processing"/>
    <property type="evidence" value="ECO:0007669"/>
    <property type="project" value="InterPro"/>
</dbReference>
<keyword evidence="6" id="KW-0547">Nucleotide-binding</keyword>
<keyword evidence="12 16" id="KW-0694">RNA-binding</keyword>
<keyword evidence="5" id="KW-0677">Repeat</keyword>
<evidence type="ECO:0000256" key="14">
    <source>
        <dbReference type="ARBA" id="ARBA00023211"/>
    </source>
</evidence>
<comment type="cofactor">
    <cofactor evidence="2">
        <name>Mg(2+)</name>
        <dbReference type="ChEBI" id="CHEBI:18420"/>
    </cofactor>
</comment>
<dbReference type="SMART" id="SM00535">
    <property type="entry name" value="RIBOc"/>
    <property type="match status" value="2"/>
</dbReference>
<dbReference type="PROSITE" id="PS51327">
    <property type="entry name" value="DICER_DSRBF"/>
    <property type="match status" value="1"/>
</dbReference>
<evidence type="ECO:0000259" key="22">
    <source>
        <dbReference type="PROSITE" id="PS51194"/>
    </source>
</evidence>
<dbReference type="InterPro" id="IPR038248">
    <property type="entry name" value="Dicer_dimer_sf"/>
</dbReference>
<evidence type="ECO:0000256" key="17">
    <source>
        <dbReference type="SAM" id="MobiDB-lite"/>
    </source>
</evidence>
<evidence type="ECO:0000256" key="5">
    <source>
        <dbReference type="ARBA" id="ARBA00022737"/>
    </source>
</evidence>
<evidence type="ECO:0000256" key="9">
    <source>
        <dbReference type="ARBA" id="ARBA00022806"/>
    </source>
</evidence>
<feature type="domain" description="RNase III" evidence="19">
    <location>
        <begin position="1200"/>
        <end position="1414"/>
    </location>
</feature>
<dbReference type="PROSITE" id="PS51192">
    <property type="entry name" value="HELICASE_ATP_BIND_1"/>
    <property type="match status" value="1"/>
</dbReference>
<accession>A0AA39ICK6</accession>
<evidence type="ECO:0000259" key="23">
    <source>
        <dbReference type="PROSITE" id="PS51327"/>
    </source>
</evidence>
<dbReference type="Pfam" id="PF04851">
    <property type="entry name" value="ResIII"/>
    <property type="match status" value="1"/>
</dbReference>
<dbReference type="PROSITE" id="PS00517">
    <property type="entry name" value="RNASE_3_1"/>
    <property type="match status" value="1"/>
</dbReference>
<dbReference type="Pfam" id="PF03368">
    <property type="entry name" value="Dicer_dimer"/>
    <property type="match status" value="1"/>
</dbReference>
<dbReference type="FunFam" id="1.10.1520.10:FF:000023">
    <property type="entry name" value="Endoribonuclease dcr-1"/>
    <property type="match status" value="1"/>
</dbReference>
<evidence type="ECO:0000259" key="19">
    <source>
        <dbReference type="PROSITE" id="PS50142"/>
    </source>
</evidence>
<dbReference type="Gene3D" id="3.30.160.20">
    <property type="match status" value="1"/>
</dbReference>
<reference evidence="24" key="1">
    <citation type="submission" date="2023-06" db="EMBL/GenBank/DDBJ databases">
        <title>Genomic analysis of the entomopathogenic nematode Steinernema hermaphroditum.</title>
        <authorList>
            <person name="Schwarz E.M."/>
            <person name="Heppert J.K."/>
            <person name="Baniya A."/>
            <person name="Schwartz H.T."/>
            <person name="Tan C.-H."/>
            <person name="Antoshechkin I."/>
            <person name="Sternberg P.W."/>
            <person name="Goodrich-Blair H."/>
            <person name="Dillman A.R."/>
        </authorList>
    </citation>
    <scope>NUCLEOTIDE SEQUENCE</scope>
    <source>
        <strain evidence="24">PS9179</strain>
        <tissue evidence="24">Whole animal</tissue>
    </source>
</reference>
<dbReference type="InterPro" id="IPR027417">
    <property type="entry name" value="P-loop_NTPase"/>
</dbReference>
<dbReference type="FunFam" id="1.10.1520.10:FF:000005">
    <property type="entry name" value="Putative endoribonuclease dicer"/>
    <property type="match status" value="1"/>
</dbReference>
<evidence type="ECO:0000256" key="6">
    <source>
        <dbReference type="ARBA" id="ARBA00022741"/>
    </source>
</evidence>
<evidence type="ECO:0000256" key="1">
    <source>
        <dbReference type="ARBA" id="ARBA00001936"/>
    </source>
</evidence>